<feature type="transmembrane region" description="Helical" evidence="7">
    <location>
        <begin position="6"/>
        <end position="31"/>
    </location>
</feature>
<dbReference type="EMBL" id="JBHUHT010000012">
    <property type="protein sequence ID" value="MFD2096460.1"/>
    <property type="molecule type" value="Genomic_DNA"/>
</dbReference>
<evidence type="ECO:0000256" key="3">
    <source>
        <dbReference type="ARBA" id="ARBA00022475"/>
    </source>
</evidence>
<dbReference type="Pfam" id="PF03994">
    <property type="entry name" value="DUF350"/>
    <property type="match status" value="1"/>
</dbReference>
<evidence type="ECO:0000313" key="9">
    <source>
        <dbReference type="Proteomes" id="UP001597380"/>
    </source>
</evidence>
<comment type="similarity">
    <text evidence="2">Belongs to the UPF0719 family.</text>
</comment>
<protein>
    <submittedName>
        <fullName evidence="8">DUF350 domain-containing protein</fullName>
    </submittedName>
</protein>
<gene>
    <name evidence="8" type="ORF">ACFSJ3_10730</name>
</gene>
<keyword evidence="9" id="KW-1185">Reference proteome</keyword>
<reference evidence="9" key="1">
    <citation type="journal article" date="2019" name="Int. J. Syst. Evol. Microbiol.">
        <title>The Global Catalogue of Microorganisms (GCM) 10K type strain sequencing project: providing services to taxonomists for standard genome sequencing and annotation.</title>
        <authorList>
            <consortium name="The Broad Institute Genomics Platform"/>
            <consortium name="The Broad Institute Genome Sequencing Center for Infectious Disease"/>
            <person name="Wu L."/>
            <person name="Ma J."/>
        </authorList>
    </citation>
    <scope>NUCLEOTIDE SEQUENCE [LARGE SCALE GENOMIC DNA]</scope>
    <source>
        <strain evidence="9">CGMCC 1.10992</strain>
    </source>
</reference>
<accession>A0ABW4XNT5</accession>
<evidence type="ECO:0000256" key="5">
    <source>
        <dbReference type="ARBA" id="ARBA00022989"/>
    </source>
</evidence>
<dbReference type="InterPro" id="IPR007140">
    <property type="entry name" value="DUF350"/>
</dbReference>
<evidence type="ECO:0000313" key="8">
    <source>
        <dbReference type="EMBL" id="MFD2096460.1"/>
    </source>
</evidence>
<keyword evidence="5 7" id="KW-1133">Transmembrane helix</keyword>
<dbReference type="RefSeq" id="WP_345339155.1">
    <property type="nucleotide sequence ID" value="NZ_BAABLI010000008.1"/>
</dbReference>
<dbReference type="Proteomes" id="UP001597380">
    <property type="component" value="Unassembled WGS sequence"/>
</dbReference>
<comment type="subcellular location">
    <subcellularLocation>
        <location evidence="1">Cell membrane</location>
        <topology evidence="1">Multi-pass membrane protein</topology>
    </subcellularLocation>
</comment>
<evidence type="ECO:0000256" key="4">
    <source>
        <dbReference type="ARBA" id="ARBA00022692"/>
    </source>
</evidence>
<keyword evidence="3" id="KW-1003">Cell membrane</keyword>
<feature type="transmembrane region" description="Helical" evidence="7">
    <location>
        <begin position="52"/>
        <end position="74"/>
    </location>
</feature>
<proteinExistence type="inferred from homology"/>
<name>A0ABW4XNT5_9GAMM</name>
<keyword evidence="6 7" id="KW-0472">Membrane</keyword>
<comment type="caution">
    <text evidence="8">The sequence shown here is derived from an EMBL/GenBank/DDBJ whole genome shotgun (WGS) entry which is preliminary data.</text>
</comment>
<evidence type="ECO:0000256" key="7">
    <source>
        <dbReference type="SAM" id="Phobius"/>
    </source>
</evidence>
<keyword evidence="4 7" id="KW-0812">Transmembrane</keyword>
<sequence length="75" mass="8152">MGGEFLTATLFNLAVNLIYTLVALLVGVLALRFIDNKLLKNIDIEQELKEGNVAVAIFASTILLFVALIISFGLK</sequence>
<evidence type="ECO:0000256" key="2">
    <source>
        <dbReference type="ARBA" id="ARBA00005779"/>
    </source>
</evidence>
<organism evidence="8 9">
    <name type="scientific">Corallincola platygyrae</name>
    <dbReference type="NCBI Taxonomy" id="1193278"/>
    <lineage>
        <taxon>Bacteria</taxon>
        <taxon>Pseudomonadati</taxon>
        <taxon>Pseudomonadota</taxon>
        <taxon>Gammaproteobacteria</taxon>
        <taxon>Alteromonadales</taxon>
        <taxon>Psychromonadaceae</taxon>
        <taxon>Corallincola</taxon>
    </lineage>
</organism>
<evidence type="ECO:0000256" key="1">
    <source>
        <dbReference type="ARBA" id="ARBA00004651"/>
    </source>
</evidence>
<evidence type="ECO:0000256" key="6">
    <source>
        <dbReference type="ARBA" id="ARBA00023136"/>
    </source>
</evidence>